<evidence type="ECO:0000256" key="6">
    <source>
        <dbReference type="ARBA" id="ARBA00022801"/>
    </source>
</evidence>
<evidence type="ECO:0000256" key="11">
    <source>
        <dbReference type="ARBA" id="ARBA00048432"/>
    </source>
</evidence>
<dbReference type="InterPro" id="IPR041677">
    <property type="entry name" value="DNA2/NAM7_AAA_11"/>
</dbReference>
<dbReference type="GO" id="GO:0031047">
    <property type="term" value="P:regulatory ncRNA-mediated gene silencing"/>
    <property type="evidence" value="ECO:0007669"/>
    <property type="project" value="UniProtKB-KW"/>
</dbReference>
<dbReference type="PANTHER" id="PTHR45418:SF1">
    <property type="entry name" value="CANCER_TESTIS ANTIGEN 55"/>
    <property type="match status" value="1"/>
</dbReference>
<feature type="compositionally biased region" description="Acidic residues" evidence="12">
    <location>
        <begin position="949"/>
        <end position="960"/>
    </location>
</feature>
<dbReference type="GO" id="GO:0016787">
    <property type="term" value="F:hydrolase activity"/>
    <property type="evidence" value="ECO:0007669"/>
    <property type="project" value="UniProtKB-KW"/>
</dbReference>
<dbReference type="Gene3D" id="3.40.50.300">
    <property type="entry name" value="P-loop containing nucleotide triphosphate hydrolases"/>
    <property type="match status" value="2"/>
</dbReference>
<evidence type="ECO:0000256" key="7">
    <source>
        <dbReference type="ARBA" id="ARBA00022806"/>
    </source>
</evidence>
<feature type="domain" description="Helicase ATP-binding" evidence="13">
    <location>
        <begin position="398"/>
        <end position="608"/>
    </location>
</feature>
<keyword evidence="8" id="KW-0067">ATP-binding</keyword>
<keyword evidence="9" id="KW-0943">RNA-mediated gene silencing</keyword>
<dbReference type="InterPro" id="IPR014001">
    <property type="entry name" value="Helicase_ATP-bd"/>
</dbReference>
<evidence type="ECO:0000256" key="8">
    <source>
        <dbReference type="ARBA" id="ARBA00022840"/>
    </source>
</evidence>
<comment type="similarity">
    <text evidence="2">Belongs to the DNA2/NAM7 helicase family. SDE3 subfamily.</text>
</comment>
<reference evidence="14" key="1">
    <citation type="submission" date="2023-03" db="EMBL/GenBank/DDBJ databases">
        <authorList>
            <person name="Julca I."/>
        </authorList>
    </citation>
    <scope>NUCLEOTIDE SEQUENCE</scope>
</reference>
<dbReference type="InterPro" id="IPR047187">
    <property type="entry name" value="SF1_C_Upf1"/>
</dbReference>
<evidence type="ECO:0000256" key="2">
    <source>
        <dbReference type="ARBA" id="ARBA00005601"/>
    </source>
</evidence>
<dbReference type="CDD" id="cd18808">
    <property type="entry name" value="SF1_C_Upf1"/>
    <property type="match status" value="1"/>
</dbReference>
<evidence type="ECO:0000256" key="1">
    <source>
        <dbReference type="ARBA" id="ARBA00004496"/>
    </source>
</evidence>
<dbReference type="GO" id="GO:0005737">
    <property type="term" value="C:cytoplasm"/>
    <property type="evidence" value="ECO:0007669"/>
    <property type="project" value="UniProtKB-SubCell"/>
</dbReference>
<dbReference type="GO" id="GO:0032574">
    <property type="term" value="F:5'-3' RNA helicase activity"/>
    <property type="evidence" value="ECO:0007669"/>
    <property type="project" value="InterPro"/>
</dbReference>
<dbReference type="FunFam" id="3.40.50.300:FF:001295">
    <property type="entry name" value="Probable RNA helicase SDE3"/>
    <property type="match status" value="1"/>
</dbReference>
<dbReference type="Pfam" id="PF13087">
    <property type="entry name" value="AAA_12"/>
    <property type="match status" value="1"/>
</dbReference>
<dbReference type="SUPFAM" id="SSF52540">
    <property type="entry name" value="P-loop containing nucleoside triphosphate hydrolases"/>
    <property type="match status" value="1"/>
</dbReference>
<comment type="subcellular location">
    <subcellularLocation>
        <location evidence="1">Cytoplasm</location>
    </subcellularLocation>
</comment>
<dbReference type="FunFam" id="3.40.50.300:FF:001468">
    <property type="entry name" value="Probable RNA helicase SDE3"/>
    <property type="match status" value="1"/>
</dbReference>
<sequence>MGRGNGSDDEYSVIGEKGDLGFIDFEKCKDSCSYNPAEESDIVTISVPFPLVGGKPQSGLVGETIVDSVTIHNKTNGSIDIWSINIYDSKPEGSFTLSVMEPPTPTSDAECAQRFQESFSLEDRVLQPERALTIWLSCKPKGIGLHTSAVHFSVGDEVIERVVFIMAEDKISQSLASGRPFNQARKKKQSGPGRGSAEPFVACPRPIGTQKRSSNYRLPTYAIPKDIRDLLGQKQVPDAIYDGLTRQNYVFYFHTLLALEEIKMEEDMNQYDMEYVTLKKKGFQFLSLEVPGLAEKRPSLLHGDCVFAKLSSDGATKNTIYQGFIHHVEAEEVSLKFSDDFHAKHCPGNQYDIQFTYNRVGVRRLYQAIEAASGLQTEILFPDFCKERIIHPTPMVPMSCMLNEEQLGAIQMILGCKGGSPYVIHGPPGTGKTITVVEAILQLYSKKRNSRTLVCAPSNSAADNILEKILSANGANIQGNDIFRLNAVTRSPEEVDPKYIDYCYLDNSFFSCPPLKNLMQFRIVVSTYTSACLLHAEGIRRGHFSHIFLDEAGQASEPETMVPIAHFCHANTVVTLAGDPQQLGPLTFSKISENFGLGKSYLERLFESDVYGYGNRNYITKLVRNYRSHPKILELPSKLFYGGSLIPCKKSDERSSTAFLDLLPNEDFPLLFIGIQGCDEREGNNPSWFNRVEASKVVEIIVRLIDDKGLCEEDIGVITPYRQQVLKIRTALDNFNKFNVKVGSVEQFQGQEKEVIIVSTVRSTIKHNDFDRIHYLGFLSNPKRFNVAITRARSLLILVGNPHIISEDENWNELLWYCADNQSYEGCFMPPRQEVVEEDHSIPASYDYEGEQLGQYQQTDAECYADEWGNNNQPSGDLEWGDVEEGGNNYHPSGDLEWGDVDGGGNNHQPSGDLECGDVDGGGNNPQPSRNVECADNSLNTTEKIPEPVYDEAEWSDGWK</sequence>
<dbReference type="GO" id="GO:0003723">
    <property type="term" value="F:RNA binding"/>
    <property type="evidence" value="ECO:0007669"/>
    <property type="project" value="InterPro"/>
</dbReference>
<dbReference type="GO" id="GO:0005524">
    <property type="term" value="F:ATP binding"/>
    <property type="evidence" value="ECO:0007669"/>
    <property type="project" value="UniProtKB-KW"/>
</dbReference>
<name>A0AAV1DLI8_OLDCO</name>
<dbReference type="Pfam" id="PF13086">
    <property type="entry name" value="AAA_11"/>
    <property type="match status" value="2"/>
</dbReference>
<evidence type="ECO:0000256" key="4">
    <source>
        <dbReference type="ARBA" id="ARBA00022490"/>
    </source>
</evidence>
<keyword evidence="7" id="KW-0347">Helicase</keyword>
<dbReference type="InterPro" id="IPR027417">
    <property type="entry name" value="P-loop_NTPase"/>
</dbReference>
<comment type="catalytic activity">
    <reaction evidence="11">
        <text>ATP + H2O = ADP + phosphate + H(+)</text>
        <dbReference type="Rhea" id="RHEA:13065"/>
        <dbReference type="ChEBI" id="CHEBI:15377"/>
        <dbReference type="ChEBI" id="CHEBI:15378"/>
        <dbReference type="ChEBI" id="CHEBI:30616"/>
        <dbReference type="ChEBI" id="CHEBI:43474"/>
        <dbReference type="ChEBI" id="CHEBI:456216"/>
        <dbReference type="EC" id="3.6.4.12"/>
    </reaction>
    <physiologicalReaction direction="left-to-right" evidence="11">
        <dbReference type="Rhea" id="RHEA:13066"/>
    </physiologicalReaction>
</comment>
<dbReference type="InterPro" id="IPR041679">
    <property type="entry name" value="DNA2/NAM7-like_C"/>
</dbReference>
<dbReference type="GO" id="GO:0003678">
    <property type="term" value="F:DNA helicase activity"/>
    <property type="evidence" value="ECO:0007669"/>
    <property type="project" value="UniProtKB-EC"/>
</dbReference>
<dbReference type="EMBL" id="OX459123">
    <property type="protein sequence ID" value="CAI9108746.1"/>
    <property type="molecule type" value="Genomic_DNA"/>
</dbReference>
<dbReference type="Proteomes" id="UP001161247">
    <property type="component" value="Chromosome 6"/>
</dbReference>
<evidence type="ECO:0000256" key="9">
    <source>
        <dbReference type="ARBA" id="ARBA00023158"/>
    </source>
</evidence>
<evidence type="ECO:0000256" key="10">
    <source>
        <dbReference type="ARBA" id="ARBA00047984"/>
    </source>
</evidence>
<evidence type="ECO:0000256" key="3">
    <source>
        <dbReference type="ARBA" id="ARBA00012552"/>
    </source>
</evidence>
<dbReference type="SMART" id="SM00487">
    <property type="entry name" value="DEXDc"/>
    <property type="match status" value="1"/>
</dbReference>
<dbReference type="PANTHER" id="PTHR45418">
    <property type="entry name" value="CANCER/TESTIS ANTIGEN 55"/>
    <property type="match status" value="1"/>
</dbReference>
<dbReference type="CDD" id="cd18038">
    <property type="entry name" value="DEXXQc_Helz-like"/>
    <property type="match status" value="1"/>
</dbReference>
<accession>A0AAV1DLI8</accession>
<evidence type="ECO:0000313" key="14">
    <source>
        <dbReference type="EMBL" id="CAI9108746.1"/>
    </source>
</evidence>
<evidence type="ECO:0000313" key="15">
    <source>
        <dbReference type="Proteomes" id="UP001161247"/>
    </source>
</evidence>
<keyword evidence="15" id="KW-1185">Reference proteome</keyword>
<dbReference type="Pfam" id="PF21634">
    <property type="entry name" value="MOV-10_beta-barrel"/>
    <property type="match status" value="1"/>
</dbReference>
<gene>
    <name evidence="14" type="ORF">OLC1_LOCUS16771</name>
</gene>
<protein>
    <recommendedName>
        <fullName evidence="3">RNA helicase</fullName>
        <ecNumber evidence="3">3.6.4.13</ecNumber>
    </recommendedName>
</protein>
<keyword evidence="4" id="KW-0963">Cytoplasm</keyword>
<organism evidence="14 15">
    <name type="scientific">Oldenlandia corymbosa var. corymbosa</name>
    <dbReference type="NCBI Taxonomy" id="529605"/>
    <lineage>
        <taxon>Eukaryota</taxon>
        <taxon>Viridiplantae</taxon>
        <taxon>Streptophyta</taxon>
        <taxon>Embryophyta</taxon>
        <taxon>Tracheophyta</taxon>
        <taxon>Spermatophyta</taxon>
        <taxon>Magnoliopsida</taxon>
        <taxon>eudicotyledons</taxon>
        <taxon>Gunneridae</taxon>
        <taxon>Pentapetalae</taxon>
        <taxon>asterids</taxon>
        <taxon>lamiids</taxon>
        <taxon>Gentianales</taxon>
        <taxon>Rubiaceae</taxon>
        <taxon>Rubioideae</taxon>
        <taxon>Spermacoceae</taxon>
        <taxon>Hedyotis-Oldenlandia complex</taxon>
        <taxon>Oldenlandia</taxon>
    </lineage>
</organism>
<feature type="region of interest" description="Disordered" evidence="12">
    <location>
        <begin position="870"/>
        <end position="960"/>
    </location>
</feature>
<keyword evidence="6" id="KW-0378">Hydrolase</keyword>
<proteinExistence type="inferred from homology"/>
<evidence type="ECO:0000256" key="5">
    <source>
        <dbReference type="ARBA" id="ARBA00022741"/>
    </source>
</evidence>
<dbReference type="InterPro" id="IPR049080">
    <property type="entry name" value="MOV-10-like_beta-barrel"/>
</dbReference>
<evidence type="ECO:0000256" key="12">
    <source>
        <dbReference type="SAM" id="MobiDB-lite"/>
    </source>
</evidence>
<dbReference type="AlphaFoldDB" id="A0AAV1DLI8"/>
<evidence type="ECO:0000259" key="13">
    <source>
        <dbReference type="SMART" id="SM00487"/>
    </source>
</evidence>
<feature type="region of interest" description="Disordered" evidence="12">
    <location>
        <begin position="177"/>
        <end position="204"/>
    </location>
</feature>
<dbReference type="InterPro" id="IPR026122">
    <property type="entry name" value="MOV-10/SDE3_DEXXQ/H-box"/>
</dbReference>
<keyword evidence="5" id="KW-0547">Nucleotide-binding</keyword>
<comment type="catalytic activity">
    <reaction evidence="10">
        <text>ATP + H2O = ADP + phosphate + H(+)</text>
        <dbReference type="Rhea" id="RHEA:13065"/>
        <dbReference type="ChEBI" id="CHEBI:15377"/>
        <dbReference type="ChEBI" id="CHEBI:15378"/>
        <dbReference type="ChEBI" id="CHEBI:30616"/>
        <dbReference type="ChEBI" id="CHEBI:43474"/>
        <dbReference type="ChEBI" id="CHEBI:456216"/>
        <dbReference type="EC" id="3.6.4.13"/>
    </reaction>
</comment>
<dbReference type="EC" id="3.6.4.13" evidence="3"/>